<feature type="non-terminal residue" evidence="1">
    <location>
        <position position="140"/>
    </location>
</feature>
<name>A0A699QBM0_TANCI</name>
<dbReference type="Gene3D" id="4.10.60.10">
    <property type="entry name" value="Zinc finger, CCHC-type"/>
    <property type="match status" value="1"/>
</dbReference>
<dbReference type="EMBL" id="BKCJ011009046">
    <property type="protein sequence ID" value="GFC65979.1"/>
    <property type="molecule type" value="Genomic_DNA"/>
</dbReference>
<accession>A0A699QBM0</accession>
<evidence type="ECO:0008006" key="2">
    <source>
        <dbReference type="Google" id="ProtNLM"/>
    </source>
</evidence>
<comment type="caution">
    <text evidence="1">The sequence shown here is derived from an EMBL/GenBank/DDBJ whole genome shotgun (WGS) entry which is preliminary data.</text>
</comment>
<dbReference type="AlphaFoldDB" id="A0A699QBM0"/>
<dbReference type="InterPro" id="IPR036875">
    <property type="entry name" value="Znf_CCHC_sf"/>
</dbReference>
<dbReference type="GO" id="GO:0008270">
    <property type="term" value="F:zinc ion binding"/>
    <property type="evidence" value="ECO:0007669"/>
    <property type="project" value="InterPro"/>
</dbReference>
<dbReference type="GO" id="GO:0003676">
    <property type="term" value="F:nucleic acid binding"/>
    <property type="evidence" value="ECO:0007669"/>
    <property type="project" value="InterPro"/>
</dbReference>
<proteinExistence type="predicted"/>
<feature type="non-terminal residue" evidence="1">
    <location>
        <position position="1"/>
    </location>
</feature>
<reference evidence="1" key="1">
    <citation type="journal article" date="2019" name="Sci. Rep.">
        <title>Draft genome of Tanacetum cinerariifolium, the natural source of mosquito coil.</title>
        <authorList>
            <person name="Yamashiro T."/>
            <person name="Shiraishi A."/>
            <person name="Satake H."/>
            <person name="Nakayama K."/>
        </authorList>
    </citation>
    <scope>NUCLEOTIDE SEQUENCE</scope>
</reference>
<evidence type="ECO:0000313" key="1">
    <source>
        <dbReference type="EMBL" id="GFC65979.1"/>
    </source>
</evidence>
<dbReference type="SUPFAM" id="SSF57756">
    <property type="entry name" value="Retrovirus zinc finger-like domains"/>
    <property type="match status" value="1"/>
</dbReference>
<protein>
    <recommendedName>
        <fullName evidence="2">Retrovirus-related Pol polyprotein from transposon TNT 1-94</fullName>
    </recommendedName>
</protein>
<gene>
    <name evidence="1" type="ORF">Tci_837949</name>
</gene>
<organism evidence="1">
    <name type="scientific">Tanacetum cinerariifolium</name>
    <name type="common">Dalmatian daisy</name>
    <name type="synonym">Chrysanthemum cinerariifolium</name>
    <dbReference type="NCBI Taxonomy" id="118510"/>
    <lineage>
        <taxon>Eukaryota</taxon>
        <taxon>Viridiplantae</taxon>
        <taxon>Streptophyta</taxon>
        <taxon>Embryophyta</taxon>
        <taxon>Tracheophyta</taxon>
        <taxon>Spermatophyta</taxon>
        <taxon>Magnoliopsida</taxon>
        <taxon>eudicotyledons</taxon>
        <taxon>Gunneridae</taxon>
        <taxon>Pentapetalae</taxon>
        <taxon>asterids</taxon>
        <taxon>campanulids</taxon>
        <taxon>Asterales</taxon>
        <taxon>Asteraceae</taxon>
        <taxon>Asteroideae</taxon>
        <taxon>Anthemideae</taxon>
        <taxon>Anthemidinae</taxon>
        <taxon>Tanacetum</taxon>
    </lineage>
</organism>
<sequence>PIAYISPEWSKFVTDVKLVKDLHKTNFDQLYAYLEQHELYANEVRLVRERNQDPLAFARVVKCYNYQGEGHMARKCTQPKRPKNATWYKDKAMLVEAQEAGQILDEKQLAFLADPGVLNGQAIQTIIPNNVAFQTEDLDT</sequence>